<comment type="similarity">
    <text evidence="6">Belongs to the binding-protein-dependent transport system permease family. CysTW subfamily.</text>
</comment>
<dbReference type="InterPro" id="IPR035906">
    <property type="entry name" value="MetI-like_sf"/>
</dbReference>
<dbReference type="PANTHER" id="PTHR42727">
    <property type="entry name" value="PHOSPHATE TRANSPORT SYSTEM PERMEASE PROTEIN"/>
    <property type="match status" value="1"/>
</dbReference>
<keyword evidence="4 5" id="KW-0472">Membrane</keyword>
<gene>
    <name evidence="8" type="primary">pstC</name>
    <name evidence="8" type="ORF">ENS64_01130</name>
</gene>
<dbReference type="PANTHER" id="PTHR42727:SF1">
    <property type="entry name" value="PHOSPHATE TRANSPORT SYSTEM PERMEASE"/>
    <property type="match status" value="1"/>
</dbReference>
<feature type="domain" description="ABC transmembrane type-1" evidence="7">
    <location>
        <begin position="103"/>
        <end position="321"/>
    </location>
</feature>
<dbReference type="Pfam" id="PF00528">
    <property type="entry name" value="BPD_transp_1"/>
    <property type="match status" value="1"/>
</dbReference>
<evidence type="ECO:0000256" key="6">
    <source>
        <dbReference type="RuleBase" id="RU363054"/>
    </source>
</evidence>
<protein>
    <recommendedName>
        <fullName evidence="6">Phosphate transport system permease protein</fullName>
    </recommendedName>
</protein>
<dbReference type="InterPro" id="IPR000515">
    <property type="entry name" value="MetI-like"/>
</dbReference>
<dbReference type="InterPro" id="IPR011864">
    <property type="entry name" value="Phosphate_PstC"/>
</dbReference>
<keyword evidence="3 5" id="KW-1133">Transmembrane helix</keyword>
<evidence type="ECO:0000313" key="8">
    <source>
        <dbReference type="EMBL" id="HGT37863.1"/>
    </source>
</evidence>
<dbReference type="GO" id="GO:0005315">
    <property type="term" value="F:phosphate transmembrane transporter activity"/>
    <property type="evidence" value="ECO:0007669"/>
    <property type="project" value="InterPro"/>
</dbReference>
<keyword evidence="6" id="KW-1003">Cell membrane</keyword>
<evidence type="ECO:0000256" key="5">
    <source>
        <dbReference type="RuleBase" id="RU363032"/>
    </source>
</evidence>
<keyword evidence="5" id="KW-0813">Transport</keyword>
<comment type="subcellular location">
    <subcellularLocation>
        <location evidence="1 5">Cell membrane</location>
        <topology evidence="1 5">Multi-pass membrane protein</topology>
    </subcellularLocation>
</comment>
<keyword evidence="2 5" id="KW-0812">Transmembrane</keyword>
<evidence type="ECO:0000256" key="1">
    <source>
        <dbReference type="ARBA" id="ARBA00004651"/>
    </source>
</evidence>
<evidence type="ECO:0000256" key="2">
    <source>
        <dbReference type="ARBA" id="ARBA00022692"/>
    </source>
</evidence>
<evidence type="ECO:0000256" key="4">
    <source>
        <dbReference type="ARBA" id="ARBA00023136"/>
    </source>
</evidence>
<feature type="transmembrane region" description="Helical" evidence="5">
    <location>
        <begin position="143"/>
        <end position="163"/>
    </location>
</feature>
<dbReference type="SUPFAM" id="SSF161098">
    <property type="entry name" value="MetI-like"/>
    <property type="match status" value="1"/>
</dbReference>
<comment type="function">
    <text evidence="6">Part of the binding-protein-dependent transport system for phosphate; probably responsible for the translocation of the substrate across the membrane.</text>
</comment>
<comment type="caution">
    <text evidence="8">The sequence shown here is derived from an EMBL/GenBank/DDBJ whole genome shotgun (WGS) entry which is preliminary data.</text>
</comment>
<reference evidence="8" key="1">
    <citation type="journal article" date="2020" name="mSystems">
        <title>Genome- and Community-Level Interaction Insights into Carbon Utilization and Element Cycling Functions of Hydrothermarchaeota in Hydrothermal Sediment.</title>
        <authorList>
            <person name="Zhou Z."/>
            <person name="Liu Y."/>
            <person name="Xu W."/>
            <person name="Pan J."/>
            <person name="Luo Z.H."/>
            <person name="Li M."/>
        </authorList>
    </citation>
    <scope>NUCLEOTIDE SEQUENCE [LARGE SCALE GENOMIC DNA]</scope>
    <source>
        <strain evidence="8">SpSt-508</strain>
    </source>
</reference>
<accession>A0A7C4QM35</accession>
<sequence>MSSEATVSAASGVSPAPVSLRRVFSWQRAWEAVVHALLLGCALVSVVTTAAIVFVLLYDSVLWVPWWPEHRPFFAQVSVLEFLTETRWTPQYPEKHFGIWPLLVDTLLITVIAGMIGLPMGLASAIYLSEYSSPRARGILKPVLELLAGIPTVVYGYFALYFLTPFLIMPVLHHGLGLHVDRFNALSGGIVVGLMIVPMVASLSEDVLRAVPSSLREAGYALGSTKFDVSVKIVVPSSLSGILASFLLALSRAIGETMAVTIASGQKPQLTINPLVQIQTMTSYIVNVMKGDAEIGSIEYKSLYAVALVLFLITLSMNYVSQLILRRFREVYQ</sequence>
<feature type="transmembrane region" description="Helical" evidence="5">
    <location>
        <begin position="183"/>
        <end position="208"/>
    </location>
</feature>
<feature type="transmembrane region" description="Helical" evidence="5">
    <location>
        <begin position="32"/>
        <end position="58"/>
    </location>
</feature>
<dbReference type="PROSITE" id="PS50928">
    <property type="entry name" value="ABC_TM1"/>
    <property type="match status" value="1"/>
</dbReference>
<dbReference type="GO" id="GO:0006817">
    <property type="term" value="P:phosphate ion transport"/>
    <property type="evidence" value="ECO:0007669"/>
    <property type="project" value="UniProtKB-KW"/>
</dbReference>
<dbReference type="AlphaFoldDB" id="A0A7C4QM35"/>
<feature type="transmembrane region" description="Helical" evidence="5">
    <location>
        <begin position="302"/>
        <end position="320"/>
    </location>
</feature>
<feature type="transmembrane region" description="Helical" evidence="5">
    <location>
        <begin position="229"/>
        <end position="250"/>
    </location>
</feature>
<dbReference type="EMBL" id="DSVQ01000003">
    <property type="protein sequence ID" value="HGT37863.1"/>
    <property type="molecule type" value="Genomic_DNA"/>
</dbReference>
<proteinExistence type="inferred from homology"/>
<keyword evidence="6" id="KW-0592">Phosphate transport</keyword>
<organism evidence="8">
    <name type="scientific">Schlesneria paludicola</name>
    <dbReference type="NCBI Taxonomy" id="360056"/>
    <lineage>
        <taxon>Bacteria</taxon>
        <taxon>Pseudomonadati</taxon>
        <taxon>Planctomycetota</taxon>
        <taxon>Planctomycetia</taxon>
        <taxon>Planctomycetales</taxon>
        <taxon>Planctomycetaceae</taxon>
        <taxon>Schlesneria</taxon>
    </lineage>
</organism>
<evidence type="ECO:0000259" key="7">
    <source>
        <dbReference type="PROSITE" id="PS50928"/>
    </source>
</evidence>
<dbReference type="NCBIfam" id="TIGR02138">
    <property type="entry name" value="phosphate_pstC"/>
    <property type="match status" value="1"/>
</dbReference>
<dbReference type="Gene3D" id="1.10.3720.10">
    <property type="entry name" value="MetI-like"/>
    <property type="match status" value="1"/>
</dbReference>
<dbReference type="GO" id="GO:0005886">
    <property type="term" value="C:plasma membrane"/>
    <property type="evidence" value="ECO:0007669"/>
    <property type="project" value="UniProtKB-SubCell"/>
</dbReference>
<evidence type="ECO:0000256" key="3">
    <source>
        <dbReference type="ARBA" id="ARBA00022989"/>
    </source>
</evidence>
<feature type="transmembrane region" description="Helical" evidence="5">
    <location>
        <begin position="99"/>
        <end position="122"/>
    </location>
</feature>
<name>A0A7C4QM35_9PLAN</name>
<dbReference type="CDD" id="cd06261">
    <property type="entry name" value="TM_PBP2"/>
    <property type="match status" value="1"/>
</dbReference>